<sequence length="46" mass="5488">MVLRAFIYVFKTGLSEQNFFLHRPKYFYLWYCTSTGATFVSMRPGI</sequence>
<dbReference type="AlphaFoldDB" id="A0A0E9PCM6"/>
<reference evidence="1" key="1">
    <citation type="submission" date="2014-11" db="EMBL/GenBank/DDBJ databases">
        <authorList>
            <person name="Amaro Gonzalez C."/>
        </authorList>
    </citation>
    <scope>NUCLEOTIDE SEQUENCE</scope>
</reference>
<proteinExistence type="predicted"/>
<accession>A0A0E9PCM6</accession>
<protein>
    <submittedName>
        <fullName evidence="1">Uncharacterized protein</fullName>
    </submittedName>
</protein>
<organism evidence="1">
    <name type="scientific">Anguilla anguilla</name>
    <name type="common">European freshwater eel</name>
    <name type="synonym">Muraena anguilla</name>
    <dbReference type="NCBI Taxonomy" id="7936"/>
    <lineage>
        <taxon>Eukaryota</taxon>
        <taxon>Metazoa</taxon>
        <taxon>Chordata</taxon>
        <taxon>Craniata</taxon>
        <taxon>Vertebrata</taxon>
        <taxon>Euteleostomi</taxon>
        <taxon>Actinopterygii</taxon>
        <taxon>Neopterygii</taxon>
        <taxon>Teleostei</taxon>
        <taxon>Anguilliformes</taxon>
        <taxon>Anguillidae</taxon>
        <taxon>Anguilla</taxon>
    </lineage>
</organism>
<dbReference type="EMBL" id="GBXM01106787">
    <property type="protein sequence ID" value="JAH01790.1"/>
    <property type="molecule type" value="Transcribed_RNA"/>
</dbReference>
<evidence type="ECO:0000313" key="1">
    <source>
        <dbReference type="EMBL" id="JAH01790.1"/>
    </source>
</evidence>
<name>A0A0E9PCM6_ANGAN</name>
<reference evidence="1" key="2">
    <citation type="journal article" date="2015" name="Fish Shellfish Immunol.">
        <title>Early steps in the European eel (Anguilla anguilla)-Vibrio vulnificus interaction in the gills: Role of the RtxA13 toxin.</title>
        <authorList>
            <person name="Callol A."/>
            <person name="Pajuelo D."/>
            <person name="Ebbesson L."/>
            <person name="Teles M."/>
            <person name="MacKenzie S."/>
            <person name="Amaro C."/>
        </authorList>
    </citation>
    <scope>NUCLEOTIDE SEQUENCE</scope>
</reference>